<dbReference type="CDD" id="cd00051">
    <property type="entry name" value="EFh"/>
    <property type="match status" value="2"/>
</dbReference>
<dbReference type="SUPFAM" id="SSF47473">
    <property type="entry name" value="EF-hand"/>
    <property type="match status" value="1"/>
</dbReference>
<keyword evidence="3" id="KW-0106">Calcium</keyword>
<accession>A0ABM3BLC8</accession>
<dbReference type="PROSITE" id="PS50222">
    <property type="entry name" value="EF_HAND_2"/>
    <property type="match status" value="3"/>
</dbReference>
<feature type="domain" description="EF-hand" evidence="4">
    <location>
        <begin position="14"/>
        <end position="49"/>
    </location>
</feature>
<dbReference type="Pfam" id="PF13202">
    <property type="entry name" value="EF-hand_5"/>
    <property type="match status" value="2"/>
</dbReference>
<evidence type="ECO:0000313" key="5">
    <source>
        <dbReference type="Proteomes" id="UP000818029"/>
    </source>
</evidence>
<feature type="domain" description="EF-hand" evidence="4">
    <location>
        <begin position="50"/>
        <end position="85"/>
    </location>
</feature>
<evidence type="ECO:0000256" key="2">
    <source>
        <dbReference type="ARBA" id="ARBA00022737"/>
    </source>
</evidence>
<proteinExistence type="predicted"/>
<dbReference type="GeneID" id="107960631"/>
<feature type="domain" description="EF-hand" evidence="4">
    <location>
        <begin position="115"/>
        <end position="150"/>
    </location>
</feature>
<evidence type="ECO:0000313" key="6">
    <source>
        <dbReference type="RefSeq" id="XP_040967853.1"/>
    </source>
</evidence>
<evidence type="ECO:0000259" key="4">
    <source>
        <dbReference type="PROSITE" id="PS50222"/>
    </source>
</evidence>
<dbReference type="PANTHER" id="PTHR23055">
    <property type="entry name" value="CALCIUM BINDING PROTEINS"/>
    <property type="match status" value="1"/>
</dbReference>
<organism evidence="5 6">
    <name type="scientific">Gossypium hirsutum</name>
    <name type="common">Upland cotton</name>
    <name type="synonym">Gossypium mexicanum</name>
    <dbReference type="NCBI Taxonomy" id="3635"/>
    <lineage>
        <taxon>Eukaryota</taxon>
        <taxon>Viridiplantae</taxon>
        <taxon>Streptophyta</taxon>
        <taxon>Embryophyta</taxon>
        <taxon>Tracheophyta</taxon>
        <taxon>Spermatophyta</taxon>
        <taxon>Magnoliopsida</taxon>
        <taxon>eudicotyledons</taxon>
        <taxon>Gunneridae</taxon>
        <taxon>Pentapetalae</taxon>
        <taxon>rosids</taxon>
        <taxon>malvids</taxon>
        <taxon>Malvales</taxon>
        <taxon>Malvaceae</taxon>
        <taxon>Malvoideae</taxon>
        <taxon>Gossypium</taxon>
    </lineage>
</organism>
<dbReference type="PROSITE" id="PS00018">
    <property type="entry name" value="EF_HAND_1"/>
    <property type="match status" value="3"/>
</dbReference>
<keyword evidence="5" id="KW-1185">Reference proteome</keyword>
<reference evidence="6" key="2">
    <citation type="submission" date="2025-08" db="UniProtKB">
        <authorList>
            <consortium name="RefSeq"/>
        </authorList>
    </citation>
    <scope>IDENTIFICATION</scope>
</reference>
<sequence>MVFFKKSVSPSLLAEHEQILSLFKGCDVNKDGKLSKDEVKEGFRRLQSRFPRFRAQRAFKVADKNGDGFISEAELDELVDYVLDCYEGSGKREKKMVFFFNKRTETTHKDLPPKEDYDELVKLFKRCDVNNDGRLSWEEVKAGFRRLHSRFPLYRTHRAFQMADQNHDGYINVGDELDKLVTYVLECYPGTIKLRLI</sequence>
<dbReference type="InterPro" id="IPR002048">
    <property type="entry name" value="EF_hand_dom"/>
</dbReference>
<dbReference type="Gene3D" id="1.10.238.10">
    <property type="entry name" value="EF-hand"/>
    <property type="match status" value="2"/>
</dbReference>
<name>A0ABM3BLC8_GOSHI</name>
<dbReference type="Pfam" id="PF13499">
    <property type="entry name" value="EF-hand_7"/>
    <property type="match status" value="1"/>
</dbReference>
<dbReference type="InterPro" id="IPR018247">
    <property type="entry name" value="EF_Hand_1_Ca_BS"/>
</dbReference>
<evidence type="ECO:0000256" key="1">
    <source>
        <dbReference type="ARBA" id="ARBA00022723"/>
    </source>
</evidence>
<keyword evidence="1" id="KW-0479">Metal-binding</keyword>
<dbReference type="RefSeq" id="XP_040967853.1">
    <property type="nucleotide sequence ID" value="XM_041111919.1"/>
</dbReference>
<dbReference type="Proteomes" id="UP000818029">
    <property type="component" value="Chromosome A05"/>
</dbReference>
<reference evidence="5" key="1">
    <citation type="journal article" date="2020" name="Nat. Genet.">
        <title>Genomic diversifications of five Gossypium allopolyploid species and their impact on cotton improvement.</title>
        <authorList>
            <person name="Chen Z.J."/>
            <person name="Sreedasyam A."/>
            <person name="Ando A."/>
            <person name="Song Q."/>
            <person name="De Santiago L.M."/>
            <person name="Hulse-Kemp A.M."/>
            <person name="Ding M."/>
            <person name="Ye W."/>
            <person name="Kirkbride R.C."/>
            <person name="Jenkins J."/>
            <person name="Plott C."/>
            <person name="Lovell J."/>
            <person name="Lin Y.M."/>
            <person name="Vaughn R."/>
            <person name="Liu B."/>
            <person name="Simpson S."/>
            <person name="Scheffler B.E."/>
            <person name="Wen L."/>
            <person name="Saski C.A."/>
            <person name="Grover C.E."/>
            <person name="Hu G."/>
            <person name="Conover J.L."/>
            <person name="Carlson J.W."/>
            <person name="Shu S."/>
            <person name="Boston L.B."/>
            <person name="Williams M."/>
            <person name="Peterson D.G."/>
            <person name="McGee K."/>
            <person name="Jones D.C."/>
            <person name="Wendel J.F."/>
            <person name="Stelly D.M."/>
            <person name="Grimwood J."/>
            <person name="Schmutz J."/>
        </authorList>
    </citation>
    <scope>NUCLEOTIDE SEQUENCE [LARGE SCALE GENOMIC DNA]</scope>
    <source>
        <strain evidence="5">cv. TM-1</strain>
    </source>
</reference>
<gene>
    <name evidence="6" type="primary">LOC107960631</name>
</gene>
<dbReference type="SMART" id="SM00054">
    <property type="entry name" value="EFh"/>
    <property type="match status" value="4"/>
</dbReference>
<keyword evidence="2" id="KW-0677">Repeat</keyword>
<dbReference type="InterPro" id="IPR011992">
    <property type="entry name" value="EF-hand-dom_pair"/>
</dbReference>
<protein>
    <submittedName>
        <fullName evidence="6">Probable calcium-binding protein CML33</fullName>
    </submittedName>
</protein>
<dbReference type="InterPro" id="IPR028846">
    <property type="entry name" value="Recoverin"/>
</dbReference>
<evidence type="ECO:0000256" key="3">
    <source>
        <dbReference type="ARBA" id="ARBA00022837"/>
    </source>
</evidence>